<reference evidence="1 2" key="1">
    <citation type="submission" date="2013-04" db="EMBL/GenBank/DDBJ databases">
        <authorList>
            <person name="Harkins D.M."/>
            <person name="Durkin A.S."/>
            <person name="Brinkac L.M."/>
            <person name="Haft D.H."/>
            <person name="Selengut J.D."/>
            <person name="Sanka R."/>
            <person name="DePew J."/>
            <person name="Purushe J."/>
            <person name="Hartskeerl R.A."/>
            <person name="Ahmed A."/>
            <person name="van der Linden H."/>
            <person name="Goris M.G.A."/>
            <person name="Vinetz J.M."/>
            <person name="Sutton G.G."/>
            <person name="Nierman W.C."/>
            <person name="Fouts D.E."/>
        </authorList>
    </citation>
    <scope>NUCLEOTIDE SEQUENCE [LARGE SCALE GENOMIC DNA]</scope>
    <source>
        <strain evidence="1 2">Sao Paulo</strain>
    </source>
</reference>
<evidence type="ECO:0000313" key="1">
    <source>
        <dbReference type="EMBL" id="EOQ89323.1"/>
    </source>
</evidence>
<comment type="caution">
    <text evidence="1">The sequence shown here is derived from an EMBL/GenBank/DDBJ whole genome shotgun (WGS) entry which is preliminary data.</text>
</comment>
<gene>
    <name evidence="1" type="ORF">LEP1GSC202_1867</name>
</gene>
<accession>A0A5E8HF17</accession>
<evidence type="ECO:0000313" key="2">
    <source>
        <dbReference type="Proteomes" id="UP000013996"/>
    </source>
</evidence>
<dbReference type="EMBL" id="AOGX02000015">
    <property type="protein sequence ID" value="EOQ89323.1"/>
    <property type="molecule type" value="Genomic_DNA"/>
</dbReference>
<dbReference type="AlphaFoldDB" id="A0A5E8HF17"/>
<sequence>MRSMDMANPSFQSSVGFKKSKAKKIMSHEKVWEINKKEK</sequence>
<name>A0A5E8HF17_9LEPT</name>
<protein>
    <submittedName>
        <fullName evidence="1">Uncharacterized protein</fullName>
    </submittedName>
</protein>
<dbReference type="Proteomes" id="UP000013996">
    <property type="component" value="Unassembled WGS sequence"/>
</dbReference>
<proteinExistence type="predicted"/>
<organism evidence="1 2">
    <name type="scientific">Leptospira yanagawae serovar Saopaulo str. Sao Paulo = ATCC 700523</name>
    <dbReference type="NCBI Taxonomy" id="1249483"/>
    <lineage>
        <taxon>Bacteria</taxon>
        <taxon>Pseudomonadati</taxon>
        <taxon>Spirochaetota</taxon>
        <taxon>Spirochaetia</taxon>
        <taxon>Leptospirales</taxon>
        <taxon>Leptospiraceae</taxon>
        <taxon>Leptospira</taxon>
    </lineage>
</organism>